<reference evidence="4 5" key="1">
    <citation type="submission" date="2021-06" db="EMBL/GenBank/DDBJ databases">
        <title>Genome-based taxonomic framework of Microbacterium strains isolated from marine environment, the description of four new species and reclassification of four preexisting species.</title>
        <authorList>
            <person name="Lee S.D."/>
            <person name="Kim S.-M."/>
            <person name="Byeon Y.-S."/>
            <person name="Yang H.L."/>
            <person name="Kim I.S."/>
        </authorList>
    </citation>
    <scope>NUCLEOTIDE SEQUENCE [LARGE SCALE GENOMIC DNA]</scope>
    <source>
        <strain evidence="4 5">KACC 14465</strain>
    </source>
</reference>
<dbReference type="PANTHER" id="PTHR10655:SF17">
    <property type="entry name" value="LYSOPHOSPHOLIPASE-LIKE PROTEIN 1"/>
    <property type="match status" value="1"/>
</dbReference>
<proteinExistence type="inferred from homology"/>
<dbReference type="InterPro" id="IPR003140">
    <property type="entry name" value="PLipase/COase/thioEstase"/>
</dbReference>
<dbReference type="SUPFAM" id="SSF53474">
    <property type="entry name" value="alpha/beta-Hydrolases"/>
    <property type="match status" value="1"/>
</dbReference>
<name>A0ABY7XN99_MICLT</name>
<dbReference type="Gene3D" id="3.40.50.1820">
    <property type="entry name" value="alpha/beta hydrolase"/>
    <property type="match status" value="1"/>
</dbReference>
<evidence type="ECO:0000256" key="1">
    <source>
        <dbReference type="ARBA" id="ARBA00006499"/>
    </source>
</evidence>
<protein>
    <submittedName>
        <fullName evidence="4">Esterase</fullName>
    </submittedName>
</protein>
<evidence type="ECO:0000313" key="4">
    <source>
        <dbReference type="EMBL" id="WDM42290.1"/>
    </source>
</evidence>
<dbReference type="Proteomes" id="UP001215097">
    <property type="component" value="Chromosome"/>
</dbReference>
<sequence>MCPFYQPRLTARGGRVGIRWQDIGVSENLTIDDAATRWSSADRGRMPLLVLLHGYGADEHDLFGLVPYLPAGIAVASVAAPLAPPWPMPGRSWYPIEGLDGRSPDAVTAAADAFLRWLDAVAGDAPSSVALLGFSQGAAVALQALRLEPERFGAIVALSGYASPGDLPRDEELRELRPAVFWGRGTNDDVIPPALIDHTAQWLPDHSELSGRVYTGLTHSISEEELADVRLFLTKWLDGIETP</sequence>
<accession>A0ABY7XN99</accession>
<keyword evidence="5" id="KW-1185">Reference proteome</keyword>
<comment type="similarity">
    <text evidence="1">Belongs to the AB hydrolase superfamily. AB hydrolase 2 family.</text>
</comment>
<dbReference type="Pfam" id="PF02230">
    <property type="entry name" value="Abhydrolase_2"/>
    <property type="match status" value="1"/>
</dbReference>
<evidence type="ECO:0000313" key="5">
    <source>
        <dbReference type="Proteomes" id="UP001215097"/>
    </source>
</evidence>
<keyword evidence="2" id="KW-0378">Hydrolase</keyword>
<dbReference type="InterPro" id="IPR029058">
    <property type="entry name" value="AB_hydrolase_fold"/>
</dbReference>
<dbReference type="InterPro" id="IPR050565">
    <property type="entry name" value="LYPA1-2/EST-like"/>
</dbReference>
<organism evidence="4 5">
    <name type="scientific">Microbacterium luteolum</name>
    <name type="common">Aureobacterium luteolum</name>
    <dbReference type="NCBI Taxonomy" id="69367"/>
    <lineage>
        <taxon>Bacteria</taxon>
        <taxon>Bacillati</taxon>
        <taxon>Actinomycetota</taxon>
        <taxon>Actinomycetes</taxon>
        <taxon>Micrococcales</taxon>
        <taxon>Microbacteriaceae</taxon>
        <taxon>Microbacterium</taxon>
    </lineage>
</organism>
<dbReference type="PANTHER" id="PTHR10655">
    <property type="entry name" value="LYSOPHOSPHOLIPASE-RELATED"/>
    <property type="match status" value="1"/>
</dbReference>
<feature type="domain" description="Phospholipase/carboxylesterase/thioesterase" evidence="3">
    <location>
        <begin position="45"/>
        <end position="236"/>
    </location>
</feature>
<evidence type="ECO:0000259" key="3">
    <source>
        <dbReference type="Pfam" id="PF02230"/>
    </source>
</evidence>
<evidence type="ECO:0000256" key="2">
    <source>
        <dbReference type="ARBA" id="ARBA00022801"/>
    </source>
</evidence>
<dbReference type="EMBL" id="CP078075">
    <property type="protein sequence ID" value="WDM42290.1"/>
    <property type="molecule type" value="Genomic_DNA"/>
</dbReference>
<gene>
    <name evidence="4" type="ORF">KV395_02950</name>
</gene>